<dbReference type="OrthoDB" id="6293260at2"/>
<dbReference type="PANTHER" id="PTHR43792">
    <property type="entry name" value="GNAT FAMILY, PUTATIVE (AFU_ORTHOLOGUE AFUA_3G00765)-RELATED-RELATED"/>
    <property type="match status" value="1"/>
</dbReference>
<dbReference type="PROSITE" id="PS51186">
    <property type="entry name" value="GNAT"/>
    <property type="match status" value="1"/>
</dbReference>
<dbReference type="EMBL" id="FOZW01000004">
    <property type="protein sequence ID" value="SFS72009.1"/>
    <property type="molecule type" value="Genomic_DNA"/>
</dbReference>
<dbReference type="STRING" id="311180.SAMN04488050_104124"/>
<accession>A0A1I6S4V1</accession>
<dbReference type="Gene3D" id="3.40.630.30">
    <property type="match status" value="1"/>
</dbReference>
<dbReference type="InterPro" id="IPR051531">
    <property type="entry name" value="N-acetyltransferase"/>
</dbReference>
<reference evidence="3" key="1">
    <citation type="submission" date="2016-10" db="EMBL/GenBank/DDBJ databases">
        <authorList>
            <person name="Varghese N."/>
            <person name="Submissions S."/>
        </authorList>
    </citation>
    <scope>NUCLEOTIDE SEQUENCE [LARGE SCALE GENOMIC DNA]</scope>
    <source>
        <strain evidence="3">DSM 26894</strain>
    </source>
</reference>
<dbReference type="InterPro" id="IPR000182">
    <property type="entry name" value="GNAT_dom"/>
</dbReference>
<name>A0A1I6S4V1_9RHOB</name>
<dbReference type="Proteomes" id="UP000199392">
    <property type="component" value="Unassembled WGS sequence"/>
</dbReference>
<sequence>MLESDRLLLRPPVAGDFEPFAAMFADAEVTRHIGGVLGRAEAWARFLRDCGHWALEGFGQYSILDRASGTYVGKTGLARFERPLGPNAGTSVEITWTLRAEVHGRGYAREAAALALAAFDRGGGGRTACLIAEGNAASHRLATRLGYREVDSLDRSGTKVTVLARDPLAAA</sequence>
<protein>
    <submittedName>
        <fullName evidence="2">Protein N-acetyltransferase, RimJ/RimL family</fullName>
    </submittedName>
</protein>
<dbReference type="GO" id="GO:0016747">
    <property type="term" value="F:acyltransferase activity, transferring groups other than amino-acyl groups"/>
    <property type="evidence" value="ECO:0007669"/>
    <property type="project" value="InterPro"/>
</dbReference>
<proteinExistence type="predicted"/>
<organism evidence="2 3">
    <name type="scientific">Alloyangia pacifica</name>
    <dbReference type="NCBI Taxonomy" id="311180"/>
    <lineage>
        <taxon>Bacteria</taxon>
        <taxon>Pseudomonadati</taxon>
        <taxon>Pseudomonadota</taxon>
        <taxon>Alphaproteobacteria</taxon>
        <taxon>Rhodobacterales</taxon>
        <taxon>Roseobacteraceae</taxon>
        <taxon>Alloyangia</taxon>
    </lineage>
</organism>
<gene>
    <name evidence="2" type="ORF">SAMN04488050_104124</name>
</gene>
<keyword evidence="2" id="KW-0808">Transferase</keyword>
<dbReference type="SUPFAM" id="SSF55729">
    <property type="entry name" value="Acyl-CoA N-acyltransferases (Nat)"/>
    <property type="match status" value="1"/>
</dbReference>
<dbReference type="Pfam" id="PF13302">
    <property type="entry name" value="Acetyltransf_3"/>
    <property type="match status" value="1"/>
</dbReference>
<evidence type="ECO:0000313" key="3">
    <source>
        <dbReference type="Proteomes" id="UP000199392"/>
    </source>
</evidence>
<dbReference type="PANTHER" id="PTHR43792:SF1">
    <property type="entry name" value="N-ACETYLTRANSFERASE DOMAIN-CONTAINING PROTEIN"/>
    <property type="match status" value="1"/>
</dbReference>
<evidence type="ECO:0000313" key="2">
    <source>
        <dbReference type="EMBL" id="SFS72009.1"/>
    </source>
</evidence>
<feature type="domain" description="N-acetyltransferase" evidence="1">
    <location>
        <begin position="7"/>
        <end position="169"/>
    </location>
</feature>
<dbReference type="AlphaFoldDB" id="A0A1I6S4V1"/>
<evidence type="ECO:0000259" key="1">
    <source>
        <dbReference type="PROSITE" id="PS51186"/>
    </source>
</evidence>
<keyword evidence="3" id="KW-1185">Reference proteome</keyword>
<dbReference type="RefSeq" id="WP_092423518.1">
    <property type="nucleotide sequence ID" value="NZ_FNCL01000004.1"/>
</dbReference>
<dbReference type="InterPro" id="IPR016181">
    <property type="entry name" value="Acyl_CoA_acyltransferase"/>
</dbReference>